<dbReference type="OrthoDB" id="10021397at2759"/>
<dbReference type="eggNOG" id="KOG0119">
    <property type="taxonomic scope" value="Eukaryota"/>
</dbReference>
<dbReference type="GeneID" id="16993641"/>
<dbReference type="Gramene" id="CMI292CT">
    <property type="protein sequence ID" value="CMI292CT"/>
    <property type="gene ID" value="CMI292C"/>
</dbReference>
<feature type="region of interest" description="Disordered" evidence="3">
    <location>
        <begin position="254"/>
        <end position="325"/>
    </location>
</feature>
<feature type="domain" description="KHDC4/BBP-like KH-domain type I" evidence="5">
    <location>
        <begin position="104"/>
        <end position="157"/>
    </location>
</feature>
<keyword evidence="2" id="KW-0694">RNA-binding</keyword>
<dbReference type="GO" id="GO:0046872">
    <property type="term" value="F:metal ion binding"/>
    <property type="evidence" value="ECO:0007669"/>
    <property type="project" value="UniProtKB-KW"/>
</dbReference>
<dbReference type="Pfam" id="PF22675">
    <property type="entry name" value="KH-I_KHDC4-BBP"/>
    <property type="match status" value="1"/>
</dbReference>
<gene>
    <name evidence="6" type="ORF">CYME_CMI292C</name>
</gene>
<evidence type="ECO:0000256" key="1">
    <source>
        <dbReference type="ARBA" id="ARBA00022723"/>
    </source>
</evidence>
<dbReference type="InterPro" id="IPR045071">
    <property type="entry name" value="BBP-like"/>
</dbReference>
<dbReference type="OMA" id="QHHTENG"/>
<dbReference type="InterPro" id="IPR036612">
    <property type="entry name" value="KH_dom_type_1_sf"/>
</dbReference>
<accession>M1URB0</accession>
<dbReference type="PANTHER" id="PTHR11208">
    <property type="entry name" value="RNA-BINDING PROTEIN RELATED"/>
    <property type="match status" value="1"/>
</dbReference>
<dbReference type="KEGG" id="cme:CYME_CMI292C"/>
<reference evidence="6 7" key="1">
    <citation type="journal article" date="2004" name="Nature">
        <title>Genome sequence of the ultrasmall unicellular red alga Cyanidioschyzon merolae 10D.</title>
        <authorList>
            <person name="Matsuzaki M."/>
            <person name="Misumi O."/>
            <person name="Shin-i T."/>
            <person name="Maruyama S."/>
            <person name="Takahara M."/>
            <person name="Miyagishima S."/>
            <person name="Mori T."/>
            <person name="Nishida K."/>
            <person name="Yagisawa F."/>
            <person name="Nishida K."/>
            <person name="Yoshida Y."/>
            <person name="Nishimura Y."/>
            <person name="Nakao S."/>
            <person name="Kobayashi T."/>
            <person name="Momoyama Y."/>
            <person name="Higashiyama T."/>
            <person name="Minoda A."/>
            <person name="Sano M."/>
            <person name="Nomoto H."/>
            <person name="Oishi K."/>
            <person name="Hayashi H."/>
            <person name="Ohta F."/>
            <person name="Nishizaka S."/>
            <person name="Haga S."/>
            <person name="Miura S."/>
            <person name="Morishita T."/>
            <person name="Kabeya Y."/>
            <person name="Terasawa K."/>
            <person name="Suzuki Y."/>
            <person name="Ishii Y."/>
            <person name="Asakawa S."/>
            <person name="Takano H."/>
            <person name="Ohta N."/>
            <person name="Kuroiwa H."/>
            <person name="Tanaka K."/>
            <person name="Shimizu N."/>
            <person name="Sugano S."/>
            <person name="Sato N."/>
            <person name="Nozaki H."/>
            <person name="Ogasawara N."/>
            <person name="Kohara Y."/>
            <person name="Kuroiwa T."/>
        </authorList>
    </citation>
    <scope>NUCLEOTIDE SEQUENCE [LARGE SCALE GENOMIC DNA]</scope>
    <source>
        <strain evidence="6 7">10D</strain>
    </source>
</reference>
<dbReference type="Pfam" id="PF16275">
    <property type="entry name" value="SF1-HH"/>
    <property type="match status" value="1"/>
</dbReference>
<name>M1URB0_CYAM1</name>
<dbReference type="EMBL" id="AP006491">
    <property type="protein sequence ID" value="BAM80146.1"/>
    <property type="molecule type" value="Genomic_DNA"/>
</dbReference>
<dbReference type="HOGENOM" id="CLU_856218_0_0_1"/>
<dbReference type="InterPro" id="IPR055256">
    <property type="entry name" value="KH_1_KHDC4/BBP-like"/>
</dbReference>
<keyword evidence="7" id="KW-1185">Reference proteome</keyword>
<evidence type="ECO:0000256" key="2">
    <source>
        <dbReference type="ARBA" id="ARBA00022884"/>
    </source>
</evidence>
<keyword evidence="1" id="KW-0479">Metal-binding</keyword>
<dbReference type="Gene3D" id="3.30.1370.10">
    <property type="entry name" value="K Homology domain, type 1"/>
    <property type="match status" value="1"/>
</dbReference>
<organism evidence="6 7">
    <name type="scientific">Cyanidioschyzon merolae (strain NIES-3377 / 10D)</name>
    <name type="common">Unicellular red alga</name>
    <dbReference type="NCBI Taxonomy" id="280699"/>
    <lineage>
        <taxon>Eukaryota</taxon>
        <taxon>Rhodophyta</taxon>
        <taxon>Bangiophyceae</taxon>
        <taxon>Cyanidiales</taxon>
        <taxon>Cyanidiaceae</taxon>
        <taxon>Cyanidioschyzon</taxon>
    </lineage>
</organism>
<evidence type="ECO:0000313" key="7">
    <source>
        <dbReference type="Proteomes" id="UP000007014"/>
    </source>
</evidence>
<feature type="domain" description="Splicing factor 1 helix-hairpin" evidence="4">
    <location>
        <begin position="7"/>
        <end position="86"/>
    </location>
</feature>
<evidence type="ECO:0000259" key="5">
    <source>
        <dbReference type="Pfam" id="PF22675"/>
    </source>
</evidence>
<dbReference type="AlphaFoldDB" id="M1URB0"/>
<evidence type="ECO:0000256" key="3">
    <source>
        <dbReference type="SAM" id="MobiDB-lite"/>
    </source>
</evidence>
<protein>
    <submittedName>
        <fullName evidence="6">Branchpoint bridging protein Msl5p</fullName>
    </submittedName>
</protein>
<dbReference type="InterPro" id="IPR047086">
    <property type="entry name" value="SF1-HH_sf"/>
</dbReference>
<dbReference type="RefSeq" id="XP_005536432.1">
    <property type="nucleotide sequence ID" value="XM_005536375.1"/>
</dbReference>
<evidence type="ECO:0000313" key="6">
    <source>
        <dbReference type="EMBL" id="BAM80146.1"/>
    </source>
</evidence>
<dbReference type="Proteomes" id="UP000007014">
    <property type="component" value="Chromosome 9"/>
</dbReference>
<evidence type="ECO:0000259" key="4">
    <source>
        <dbReference type="Pfam" id="PF16275"/>
    </source>
</evidence>
<dbReference type="GO" id="GO:0003723">
    <property type="term" value="F:RNA binding"/>
    <property type="evidence" value="ECO:0007669"/>
    <property type="project" value="UniProtKB-KW"/>
</dbReference>
<proteinExistence type="predicted"/>
<dbReference type="STRING" id="280699.M1URB0"/>
<dbReference type="InterPro" id="IPR032570">
    <property type="entry name" value="SF1-HH"/>
</dbReference>
<feature type="compositionally biased region" description="Polar residues" evidence="3">
    <location>
        <begin position="277"/>
        <end position="286"/>
    </location>
</feature>
<reference evidence="6 7" key="2">
    <citation type="journal article" date="2007" name="BMC Biol.">
        <title>A 100%-complete sequence reveals unusually simple genomic features in the hot-spring red alga Cyanidioschyzon merolae.</title>
        <authorList>
            <person name="Nozaki H."/>
            <person name="Takano H."/>
            <person name="Misumi O."/>
            <person name="Terasawa K."/>
            <person name="Matsuzaki M."/>
            <person name="Maruyama S."/>
            <person name="Nishida K."/>
            <person name="Yagisawa F."/>
            <person name="Yoshida Y."/>
            <person name="Fujiwara T."/>
            <person name="Takio S."/>
            <person name="Tamura K."/>
            <person name="Chung S.J."/>
            <person name="Nakamura S."/>
            <person name="Kuroiwa H."/>
            <person name="Tanaka K."/>
            <person name="Sato N."/>
            <person name="Kuroiwa T."/>
        </authorList>
    </citation>
    <scope>NUCLEOTIDE SEQUENCE [LARGE SCALE GENOMIC DNA]</scope>
    <source>
        <strain evidence="6 7">10D</strain>
    </source>
</reference>
<dbReference type="Gene3D" id="6.10.140.1790">
    <property type="match status" value="1"/>
</dbReference>
<sequence length="325" mass="36229">MPRNSERLQQIRERVEQIGRLLRGEERINFRAVLEPVEKDSIIAPVYDRAGRRVNTAFQRACAILAAERDDLLFEAFALDPKFRLPPGCPPPRAESKVYFPVDKYPHMNFAGLVLGPRGVTQKRIEERFRCRLLIRGRGARSRDAGDDALHARIEAVGADARQRVAACAKYLKEEILVPRRDEENALKIAQLRELAAMNGTLREDARIARLAAERAVRAAVAHRHETEPQVDSLEQEMESFLQEVGVSVEADATHRSGDASAHDPSGVPALNFDQLGKTSPTSNISTEKRILESEAEASPQANSNQSVMRDARKRPRSASVQGDS</sequence>
<dbReference type="SUPFAM" id="SSF54791">
    <property type="entry name" value="Eukaryotic type KH-domain (KH-domain type I)"/>
    <property type="match status" value="1"/>
</dbReference>